<accession>A0A1K0GLR6</accession>
<dbReference type="GO" id="GO:0006281">
    <property type="term" value="P:DNA repair"/>
    <property type="evidence" value="ECO:0007669"/>
    <property type="project" value="InterPro"/>
</dbReference>
<dbReference type="Proteomes" id="UP000182486">
    <property type="component" value="Unassembled WGS sequence"/>
</dbReference>
<evidence type="ECO:0000259" key="2">
    <source>
        <dbReference type="Pfam" id="PF01068"/>
    </source>
</evidence>
<dbReference type="GO" id="GO:0005524">
    <property type="term" value="F:ATP binding"/>
    <property type="evidence" value="ECO:0007669"/>
    <property type="project" value="InterPro"/>
</dbReference>
<sequence>MRPASMMLFDLLADTGEDVTGRPLRERRARLARLLAGAPAALALCPQTADVDVARLWFDEFGVTGAEGLVVDPESSPTPPTAGRHGSQPRRG</sequence>
<dbReference type="GO" id="GO:0003910">
    <property type="term" value="F:DNA ligase (ATP) activity"/>
    <property type="evidence" value="ECO:0007669"/>
    <property type="project" value="InterPro"/>
</dbReference>
<dbReference type="AlphaFoldDB" id="A0A1K0GLR6"/>
<organism evidence="3 4">
    <name type="scientific">Couchioplanes caeruleus subsp. caeruleus</name>
    <dbReference type="NCBI Taxonomy" id="56427"/>
    <lineage>
        <taxon>Bacteria</taxon>
        <taxon>Bacillati</taxon>
        <taxon>Actinomycetota</taxon>
        <taxon>Actinomycetes</taxon>
        <taxon>Micromonosporales</taxon>
        <taxon>Micromonosporaceae</taxon>
        <taxon>Couchioplanes</taxon>
    </lineage>
</organism>
<feature type="region of interest" description="Disordered" evidence="1">
    <location>
        <begin position="68"/>
        <end position="92"/>
    </location>
</feature>
<proteinExistence type="predicted"/>
<dbReference type="GO" id="GO:0006310">
    <property type="term" value="P:DNA recombination"/>
    <property type="evidence" value="ECO:0007669"/>
    <property type="project" value="InterPro"/>
</dbReference>
<name>A0A1K0GLR6_9ACTN</name>
<evidence type="ECO:0000256" key="1">
    <source>
        <dbReference type="SAM" id="MobiDB-lite"/>
    </source>
</evidence>
<dbReference type="Gene3D" id="3.30.470.30">
    <property type="entry name" value="DNA ligase/mRNA capping enzyme"/>
    <property type="match status" value="1"/>
</dbReference>
<gene>
    <name evidence="3" type="ORF">BG844_23280</name>
</gene>
<dbReference type="Pfam" id="PF01068">
    <property type="entry name" value="DNA_ligase_A_M"/>
    <property type="match status" value="1"/>
</dbReference>
<dbReference type="SUPFAM" id="SSF56091">
    <property type="entry name" value="DNA ligase/mRNA capping enzyme, catalytic domain"/>
    <property type="match status" value="1"/>
</dbReference>
<feature type="domain" description="ATP-dependent DNA ligase family profile" evidence="2">
    <location>
        <begin position="3"/>
        <end position="73"/>
    </location>
</feature>
<comment type="caution">
    <text evidence="3">The sequence shown here is derived from an EMBL/GenBank/DDBJ whole genome shotgun (WGS) entry which is preliminary data.</text>
</comment>
<evidence type="ECO:0000313" key="4">
    <source>
        <dbReference type="Proteomes" id="UP000182486"/>
    </source>
</evidence>
<reference evidence="3 4" key="1">
    <citation type="submission" date="2016-09" db="EMBL/GenBank/DDBJ databases">
        <title>Couchioplanes caeruleus draft genome sequence.</title>
        <authorList>
            <person name="Sheehan J."/>
            <person name="Caffrey P."/>
        </authorList>
    </citation>
    <scope>NUCLEOTIDE SEQUENCE [LARGE SCALE GENOMIC DNA]</scope>
    <source>
        <strain evidence="3 4">DSM 43634</strain>
    </source>
</reference>
<keyword evidence="4" id="KW-1185">Reference proteome</keyword>
<protein>
    <recommendedName>
        <fullName evidence="2">ATP-dependent DNA ligase family profile domain-containing protein</fullName>
    </recommendedName>
</protein>
<evidence type="ECO:0000313" key="3">
    <source>
        <dbReference type="EMBL" id="OJF11964.1"/>
    </source>
</evidence>
<dbReference type="InterPro" id="IPR012310">
    <property type="entry name" value="DNA_ligase_ATP-dep_cent"/>
</dbReference>
<dbReference type="EMBL" id="MEIA01000255">
    <property type="protein sequence ID" value="OJF11964.1"/>
    <property type="molecule type" value="Genomic_DNA"/>
</dbReference>